<accession>D8S9G1</accession>
<dbReference type="InterPro" id="IPR039271">
    <property type="entry name" value="Kiwellin-like"/>
</dbReference>
<feature type="chain" id="PRO_5003122524" evidence="5">
    <location>
        <begin position="24"/>
        <end position="188"/>
    </location>
</feature>
<evidence type="ECO:0000313" key="7">
    <source>
        <dbReference type="Proteomes" id="UP000001514"/>
    </source>
</evidence>
<reference evidence="6 7" key="1">
    <citation type="journal article" date="2011" name="Science">
        <title>The Selaginella genome identifies genetic changes associated with the evolution of vascular plants.</title>
        <authorList>
            <person name="Banks J.A."/>
            <person name="Nishiyama T."/>
            <person name="Hasebe M."/>
            <person name="Bowman J.L."/>
            <person name="Gribskov M."/>
            <person name="dePamphilis C."/>
            <person name="Albert V.A."/>
            <person name="Aono N."/>
            <person name="Aoyama T."/>
            <person name="Ambrose B.A."/>
            <person name="Ashton N.W."/>
            <person name="Axtell M.J."/>
            <person name="Barker E."/>
            <person name="Barker M.S."/>
            <person name="Bennetzen J.L."/>
            <person name="Bonawitz N.D."/>
            <person name="Chapple C."/>
            <person name="Cheng C."/>
            <person name="Correa L.G."/>
            <person name="Dacre M."/>
            <person name="DeBarry J."/>
            <person name="Dreyer I."/>
            <person name="Elias M."/>
            <person name="Engstrom E.M."/>
            <person name="Estelle M."/>
            <person name="Feng L."/>
            <person name="Finet C."/>
            <person name="Floyd S.K."/>
            <person name="Frommer W.B."/>
            <person name="Fujita T."/>
            <person name="Gramzow L."/>
            <person name="Gutensohn M."/>
            <person name="Harholt J."/>
            <person name="Hattori M."/>
            <person name="Heyl A."/>
            <person name="Hirai T."/>
            <person name="Hiwatashi Y."/>
            <person name="Ishikawa M."/>
            <person name="Iwata M."/>
            <person name="Karol K.G."/>
            <person name="Koehler B."/>
            <person name="Kolukisaoglu U."/>
            <person name="Kubo M."/>
            <person name="Kurata T."/>
            <person name="Lalonde S."/>
            <person name="Li K."/>
            <person name="Li Y."/>
            <person name="Litt A."/>
            <person name="Lyons E."/>
            <person name="Manning G."/>
            <person name="Maruyama T."/>
            <person name="Michael T.P."/>
            <person name="Mikami K."/>
            <person name="Miyazaki S."/>
            <person name="Morinaga S."/>
            <person name="Murata T."/>
            <person name="Mueller-Roeber B."/>
            <person name="Nelson D.R."/>
            <person name="Obara M."/>
            <person name="Oguri Y."/>
            <person name="Olmstead R.G."/>
            <person name="Onodera N."/>
            <person name="Petersen B.L."/>
            <person name="Pils B."/>
            <person name="Prigge M."/>
            <person name="Rensing S.A."/>
            <person name="Riano-Pachon D.M."/>
            <person name="Roberts A.W."/>
            <person name="Sato Y."/>
            <person name="Scheller H.V."/>
            <person name="Schulz B."/>
            <person name="Schulz C."/>
            <person name="Shakirov E.V."/>
            <person name="Shibagaki N."/>
            <person name="Shinohara N."/>
            <person name="Shippen D.E."/>
            <person name="Soerensen I."/>
            <person name="Sotooka R."/>
            <person name="Sugimoto N."/>
            <person name="Sugita M."/>
            <person name="Sumikawa N."/>
            <person name="Tanurdzic M."/>
            <person name="Theissen G."/>
            <person name="Ulvskov P."/>
            <person name="Wakazuki S."/>
            <person name="Weng J.K."/>
            <person name="Willats W.W."/>
            <person name="Wipf D."/>
            <person name="Wolf P.G."/>
            <person name="Yang L."/>
            <person name="Zimmer A.D."/>
            <person name="Zhu Q."/>
            <person name="Mitros T."/>
            <person name="Hellsten U."/>
            <person name="Loque D."/>
            <person name="Otillar R."/>
            <person name="Salamov A."/>
            <person name="Schmutz J."/>
            <person name="Shapiro H."/>
            <person name="Lindquist E."/>
            <person name="Lucas S."/>
            <person name="Rokhsar D."/>
            <person name="Grigoriev I.V."/>
        </authorList>
    </citation>
    <scope>NUCLEOTIDE SEQUENCE [LARGE SCALE GENOMIC DNA]</scope>
</reference>
<keyword evidence="3" id="KW-0964">Secreted</keyword>
<dbReference type="OrthoDB" id="406505at2759"/>
<keyword evidence="4 5" id="KW-0732">Signal</keyword>
<dbReference type="KEGG" id="smo:SELMODRAFT_111688"/>
<proteinExistence type="inferred from homology"/>
<evidence type="ECO:0000256" key="1">
    <source>
        <dbReference type="ARBA" id="ARBA00004613"/>
    </source>
</evidence>
<gene>
    <name evidence="6" type="ORF">SELMODRAFT_111688</name>
</gene>
<comment type="subcellular location">
    <subcellularLocation>
        <location evidence="1">Secreted</location>
    </subcellularLocation>
</comment>
<evidence type="ECO:0000256" key="4">
    <source>
        <dbReference type="ARBA" id="ARBA00022729"/>
    </source>
</evidence>
<keyword evidence="7" id="KW-1185">Reference proteome</keyword>
<evidence type="ECO:0000256" key="3">
    <source>
        <dbReference type="ARBA" id="ARBA00022525"/>
    </source>
</evidence>
<dbReference type="PANTHER" id="PTHR33191">
    <property type="entry name" value="RIPENING-RELATED PROTEIN 2-RELATED"/>
    <property type="match status" value="1"/>
</dbReference>
<dbReference type="SUPFAM" id="SSF50685">
    <property type="entry name" value="Barwin-like endoglucanases"/>
    <property type="match status" value="1"/>
</dbReference>
<dbReference type="GO" id="GO:0005576">
    <property type="term" value="C:extracellular region"/>
    <property type="evidence" value="ECO:0007669"/>
    <property type="project" value="UniProtKB-SubCell"/>
</dbReference>
<dbReference type="InParanoid" id="D8S9G1"/>
<dbReference type="Gene3D" id="2.40.40.10">
    <property type="entry name" value="RlpA-like domain"/>
    <property type="match status" value="1"/>
</dbReference>
<evidence type="ECO:0000256" key="5">
    <source>
        <dbReference type="SAM" id="SignalP"/>
    </source>
</evidence>
<dbReference type="eggNOG" id="ENOG502QQ0R">
    <property type="taxonomic scope" value="Eukaryota"/>
</dbReference>
<evidence type="ECO:0000256" key="2">
    <source>
        <dbReference type="ARBA" id="ARBA00005592"/>
    </source>
</evidence>
<feature type="signal peptide" evidence="5">
    <location>
        <begin position="1"/>
        <end position="23"/>
    </location>
</feature>
<dbReference type="PANTHER" id="PTHR33191:SF58">
    <property type="entry name" value="RIPENING-RELATED PROTEIN 1"/>
    <property type="match status" value="1"/>
</dbReference>
<dbReference type="Gramene" id="EFJ18806">
    <property type="protein sequence ID" value="EFJ18806"/>
    <property type="gene ID" value="SELMODRAFT_111688"/>
</dbReference>
<name>D8S9G1_SELML</name>
<comment type="similarity">
    <text evidence="2">Belongs to the kiwellin family.</text>
</comment>
<sequence>MASGVASIILLVVLSSLVASSAARFSKIQDVCQPFGELHAPGGHSCDECCKEGESYPQYECSPQVTGATKAILTVNDFEEGGDGGGPSECDNQYHDNSEPVVALSTGWYAKGSRCGKFVRISANGRTVSAKVVDECDSVNGCDKEHAFEPPCLNNIVDASPVVWKKLGVSQDDDDYGYMKITWAMDDE</sequence>
<organism evidence="7">
    <name type="scientific">Selaginella moellendorffii</name>
    <name type="common">Spikemoss</name>
    <dbReference type="NCBI Taxonomy" id="88036"/>
    <lineage>
        <taxon>Eukaryota</taxon>
        <taxon>Viridiplantae</taxon>
        <taxon>Streptophyta</taxon>
        <taxon>Embryophyta</taxon>
        <taxon>Tracheophyta</taxon>
        <taxon>Lycopodiopsida</taxon>
        <taxon>Selaginellales</taxon>
        <taxon>Selaginellaceae</taxon>
        <taxon>Selaginella</taxon>
    </lineage>
</organism>
<dbReference type="EMBL" id="GL377608">
    <property type="protein sequence ID" value="EFJ18806.1"/>
    <property type="molecule type" value="Genomic_DNA"/>
</dbReference>
<dbReference type="AlphaFoldDB" id="D8S9G1"/>
<evidence type="ECO:0000313" key="6">
    <source>
        <dbReference type="EMBL" id="EFJ18806.1"/>
    </source>
</evidence>
<dbReference type="CDD" id="cd22270">
    <property type="entry name" value="DPBB_kiwellin-like"/>
    <property type="match status" value="1"/>
</dbReference>
<dbReference type="HOGENOM" id="CLU_047639_4_2_1"/>
<protein>
    <submittedName>
        <fullName evidence="6">Uncharacterized protein</fullName>
    </submittedName>
</protein>
<dbReference type="Pfam" id="PF24300">
    <property type="entry name" value="KWL1"/>
    <property type="match status" value="1"/>
</dbReference>
<dbReference type="InterPro" id="IPR036908">
    <property type="entry name" value="RlpA-like_sf"/>
</dbReference>
<dbReference type="Proteomes" id="UP000001514">
    <property type="component" value="Unassembled WGS sequence"/>
</dbReference>
<dbReference type="OMA" id="MYHKNTE"/>